<reference evidence="4 5" key="1">
    <citation type="submission" date="2020-04" db="EMBL/GenBank/DDBJ databases">
        <authorList>
            <person name="Zhang R."/>
            <person name="Schippers A."/>
        </authorList>
    </citation>
    <scope>NUCLEOTIDE SEQUENCE [LARGE SCALE GENOMIC DNA]</scope>
    <source>
        <strain evidence="4 5">DSM 109850</strain>
    </source>
</reference>
<dbReference type="PROSITE" id="PS00196">
    <property type="entry name" value="COPPER_BLUE"/>
    <property type="match status" value="1"/>
</dbReference>
<protein>
    <recommendedName>
        <fullName evidence="6">Blue (type 1) copper domain-containing protein</fullName>
    </recommendedName>
</protein>
<dbReference type="AlphaFoldDB" id="A0A7Y0L8X9"/>
<dbReference type="RefSeq" id="WP_169101899.1">
    <property type="nucleotide sequence ID" value="NZ_JABBVZ010000083.1"/>
</dbReference>
<feature type="region of interest" description="Disordered" evidence="3">
    <location>
        <begin position="1"/>
        <end position="25"/>
    </location>
</feature>
<evidence type="ECO:0000313" key="5">
    <source>
        <dbReference type="Proteomes" id="UP000533476"/>
    </source>
</evidence>
<evidence type="ECO:0000256" key="1">
    <source>
        <dbReference type="ARBA" id="ARBA00022723"/>
    </source>
</evidence>
<accession>A0A7Y0L8X9</accession>
<name>A0A7Y0L8X9_9FIRM</name>
<proteinExistence type="predicted"/>
<gene>
    <name evidence="4" type="ORF">HIJ39_17260</name>
</gene>
<evidence type="ECO:0000313" key="4">
    <source>
        <dbReference type="EMBL" id="NMP24084.1"/>
    </source>
</evidence>
<dbReference type="EMBL" id="JABBVZ010000083">
    <property type="protein sequence ID" value="NMP24084.1"/>
    <property type="molecule type" value="Genomic_DNA"/>
</dbReference>
<dbReference type="InterPro" id="IPR028871">
    <property type="entry name" value="BlueCu_1_BS"/>
</dbReference>
<organism evidence="4 5">
    <name type="scientific">Sulfobacillus harzensis</name>
    <dbReference type="NCBI Taxonomy" id="2729629"/>
    <lineage>
        <taxon>Bacteria</taxon>
        <taxon>Bacillati</taxon>
        <taxon>Bacillota</taxon>
        <taxon>Clostridia</taxon>
        <taxon>Eubacteriales</taxon>
        <taxon>Clostridiales Family XVII. Incertae Sedis</taxon>
        <taxon>Sulfobacillus</taxon>
    </lineage>
</organism>
<keyword evidence="2" id="KW-0186">Copper</keyword>
<evidence type="ECO:0000256" key="2">
    <source>
        <dbReference type="ARBA" id="ARBA00023008"/>
    </source>
</evidence>
<comment type="caution">
    <text evidence="4">The sequence shown here is derived from an EMBL/GenBank/DDBJ whole genome shotgun (WGS) entry which is preliminary data.</text>
</comment>
<dbReference type="InterPro" id="IPR008972">
    <property type="entry name" value="Cupredoxin"/>
</dbReference>
<dbReference type="GO" id="GO:0046872">
    <property type="term" value="F:metal ion binding"/>
    <property type="evidence" value="ECO:0007669"/>
    <property type="project" value="UniProtKB-KW"/>
</dbReference>
<evidence type="ECO:0008006" key="6">
    <source>
        <dbReference type="Google" id="ProtNLM"/>
    </source>
</evidence>
<keyword evidence="1" id="KW-0479">Metal-binding</keyword>
<keyword evidence="5" id="KW-1185">Reference proteome</keyword>
<dbReference type="Proteomes" id="UP000533476">
    <property type="component" value="Unassembled WGS sequence"/>
</dbReference>
<dbReference type="Gene3D" id="2.60.40.420">
    <property type="entry name" value="Cupredoxins - blue copper proteins"/>
    <property type="match status" value="1"/>
</dbReference>
<evidence type="ECO:0000256" key="3">
    <source>
        <dbReference type="SAM" id="MobiDB-lite"/>
    </source>
</evidence>
<sequence length="159" mass="17527">MKDDEQQHQALTQEALSTDHPSDISVHREESRLVVQMKSVDLEIGAHSLEEGTGAFHIGGLDDPRIIIPEGCEVTLTFHNWDSTQPHGWRLIDARPPFAYPGELTNMAPAFPGADVKAGPNETATARFTASRPGFYTYFCPEPEHTQVGQYGSVEVTHS</sequence>
<dbReference type="SUPFAM" id="SSF49503">
    <property type="entry name" value="Cupredoxins"/>
    <property type="match status" value="1"/>
</dbReference>